<dbReference type="PROSITE" id="PS50245">
    <property type="entry name" value="CAP_GLY_2"/>
    <property type="match status" value="1"/>
</dbReference>
<evidence type="ECO:0000259" key="1">
    <source>
        <dbReference type="PROSITE" id="PS50245"/>
    </source>
</evidence>
<reference evidence="3" key="1">
    <citation type="submission" date="2011-08" db="EMBL/GenBank/DDBJ databases">
        <authorList>
            <person name="Rombauts S."/>
        </authorList>
    </citation>
    <scope>NUCLEOTIDE SEQUENCE</scope>
    <source>
        <strain evidence="3">London</strain>
    </source>
</reference>
<dbReference type="PROSITE" id="PS00845">
    <property type="entry name" value="CAP_GLY_1"/>
    <property type="match status" value="1"/>
</dbReference>
<dbReference type="Pfam" id="PF01302">
    <property type="entry name" value="CAP_GLY"/>
    <property type="match status" value="1"/>
</dbReference>
<dbReference type="AlphaFoldDB" id="T1KM49"/>
<protein>
    <recommendedName>
        <fullName evidence="1">CAP-Gly domain-containing protein</fullName>
    </recommendedName>
</protein>
<dbReference type="SMART" id="SM01052">
    <property type="entry name" value="CAP_GLY"/>
    <property type="match status" value="3"/>
</dbReference>
<dbReference type="eggNOG" id="KOG4568">
    <property type="taxonomic scope" value="Eukaryota"/>
</dbReference>
<dbReference type="HOGENOM" id="CLU_1078978_0_0_1"/>
<dbReference type="PANTHER" id="PTHR18916">
    <property type="entry name" value="DYNACTIN 1-RELATED MICROTUBULE-BINDING"/>
    <property type="match status" value="1"/>
</dbReference>
<feature type="domain" description="CAP-Gly" evidence="1">
    <location>
        <begin position="216"/>
        <end position="258"/>
    </location>
</feature>
<keyword evidence="3" id="KW-1185">Reference proteome</keyword>
<reference evidence="2" key="2">
    <citation type="submission" date="2015-06" db="UniProtKB">
        <authorList>
            <consortium name="EnsemblMetazoa"/>
        </authorList>
    </citation>
    <scope>IDENTIFICATION</scope>
</reference>
<dbReference type="EMBL" id="CAEY01000239">
    <property type="status" value="NOT_ANNOTATED_CDS"/>
    <property type="molecule type" value="Genomic_DNA"/>
</dbReference>
<organism evidence="2 3">
    <name type="scientific">Tetranychus urticae</name>
    <name type="common">Two-spotted spider mite</name>
    <dbReference type="NCBI Taxonomy" id="32264"/>
    <lineage>
        <taxon>Eukaryota</taxon>
        <taxon>Metazoa</taxon>
        <taxon>Ecdysozoa</taxon>
        <taxon>Arthropoda</taxon>
        <taxon>Chelicerata</taxon>
        <taxon>Arachnida</taxon>
        <taxon>Acari</taxon>
        <taxon>Acariformes</taxon>
        <taxon>Trombidiformes</taxon>
        <taxon>Prostigmata</taxon>
        <taxon>Eleutherengona</taxon>
        <taxon>Raphignathae</taxon>
        <taxon>Tetranychoidea</taxon>
        <taxon>Tetranychidae</taxon>
        <taxon>Tetranychus</taxon>
    </lineage>
</organism>
<evidence type="ECO:0000313" key="2">
    <source>
        <dbReference type="EnsemblMetazoa" id="tetur15g00360.1"/>
    </source>
</evidence>
<dbReference type="STRING" id="32264.T1KM49"/>
<dbReference type="SUPFAM" id="SSF74924">
    <property type="entry name" value="Cap-Gly domain"/>
    <property type="match status" value="3"/>
</dbReference>
<dbReference type="EnsemblMetazoa" id="tetur15g00360.1">
    <property type="protein sequence ID" value="tetur15g00360.1"/>
    <property type="gene ID" value="tetur15g00360"/>
</dbReference>
<sequence>MLKPSYLQALDLQLGDEVVINGIKSGIIRFCGRVNMTELFNECPPNHGIFAPISKICSYDNLWRNIRGTNQTVRIVNHPGVDVSRTDLCFTLYFILILISLFRFKYRSANVAEVGDKVLLADKRIGVVRFVGVKYFVCKPPHGLFFPPGRILRVTKSPQKPNDEIFADDESSECSLSLSRSSSERAKSPLTFSSSWLTLGVNVFVNNEIGVVRYIGPVDFADGIWLGLELSANGKNAGTVQGKRYFTCKPRHGLSGIF</sequence>
<evidence type="ECO:0000313" key="3">
    <source>
        <dbReference type="Proteomes" id="UP000015104"/>
    </source>
</evidence>
<accession>T1KM49</accession>
<name>T1KM49_TETUR</name>
<dbReference type="InterPro" id="IPR036859">
    <property type="entry name" value="CAP-Gly_dom_sf"/>
</dbReference>
<dbReference type="InterPro" id="IPR000938">
    <property type="entry name" value="CAP-Gly_domain"/>
</dbReference>
<dbReference type="Gene3D" id="2.30.30.190">
    <property type="entry name" value="CAP Gly-rich-like domain"/>
    <property type="match status" value="1"/>
</dbReference>
<proteinExistence type="predicted"/>
<dbReference type="Proteomes" id="UP000015104">
    <property type="component" value="Unassembled WGS sequence"/>
</dbReference>
<dbReference type="PANTHER" id="PTHR18916:SF93">
    <property type="entry name" value="RESTIN HOMOLOG"/>
    <property type="match status" value="1"/>
</dbReference>